<keyword evidence="2" id="KW-1185">Reference proteome</keyword>
<dbReference type="Proteomes" id="UP000570514">
    <property type="component" value="Unassembled WGS sequence"/>
</dbReference>
<proteinExistence type="predicted"/>
<organism evidence="1 2">
    <name type="scientific">Rhizomicrobium palustre</name>
    <dbReference type="NCBI Taxonomy" id="189966"/>
    <lineage>
        <taxon>Bacteria</taxon>
        <taxon>Pseudomonadati</taxon>
        <taxon>Pseudomonadota</taxon>
        <taxon>Alphaproteobacteria</taxon>
        <taxon>Micropepsales</taxon>
        <taxon>Micropepsaceae</taxon>
        <taxon>Rhizomicrobium</taxon>
    </lineage>
</organism>
<dbReference type="EMBL" id="JAASRM010000001">
    <property type="protein sequence ID" value="NIK90143.1"/>
    <property type="molecule type" value="Genomic_DNA"/>
</dbReference>
<comment type="caution">
    <text evidence="1">The sequence shown here is derived from an EMBL/GenBank/DDBJ whole genome shotgun (WGS) entry which is preliminary data.</text>
</comment>
<gene>
    <name evidence="1" type="ORF">FHS83_003461</name>
</gene>
<dbReference type="AlphaFoldDB" id="A0A846N3F6"/>
<evidence type="ECO:0000313" key="1">
    <source>
        <dbReference type="EMBL" id="NIK90143.1"/>
    </source>
</evidence>
<protein>
    <submittedName>
        <fullName evidence="1">Uncharacterized protein</fullName>
    </submittedName>
</protein>
<dbReference type="RefSeq" id="WP_167084452.1">
    <property type="nucleotide sequence ID" value="NZ_BAAADC010000001.1"/>
</dbReference>
<name>A0A846N3F6_9PROT</name>
<reference evidence="1 2" key="1">
    <citation type="submission" date="2020-03" db="EMBL/GenBank/DDBJ databases">
        <title>Genomic Encyclopedia of Type Strains, Phase IV (KMG-IV): sequencing the most valuable type-strain genomes for metagenomic binning, comparative biology and taxonomic classification.</title>
        <authorList>
            <person name="Goeker M."/>
        </authorList>
    </citation>
    <scope>NUCLEOTIDE SEQUENCE [LARGE SCALE GENOMIC DNA]</scope>
    <source>
        <strain evidence="1 2">DSM 19867</strain>
    </source>
</reference>
<evidence type="ECO:0000313" key="2">
    <source>
        <dbReference type="Proteomes" id="UP000570514"/>
    </source>
</evidence>
<accession>A0A846N3F6</accession>
<sequence length="66" mass="7502">MRSRRNVAGWRYFLIDYCWCEIYPGTVTLEASALKAIAWGPRVLQSEISGSVIRPNMAKSEPMPLN</sequence>